<dbReference type="Gene3D" id="3.40.50.10050">
    <property type="entry name" value="Translation initiation factor IF- 2, domain 3"/>
    <property type="match status" value="1"/>
</dbReference>
<feature type="compositionally biased region" description="Basic and acidic residues" evidence="16">
    <location>
        <begin position="440"/>
        <end position="456"/>
    </location>
</feature>
<dbReference type="InterPro" id="IPR029459">
    <property type="entry name" value="EFTU-type"/>
</dbReference>
<feature type="compositionally biased region" description="Basic residues" evidence="16">
    <location>
        <begin position="285"/>
        <end position="294"/>
    </location>
</feature>
<evidence type="ECO:0000259" key="17">
    <source>
        <dbReference type="PROSITE" id="PS51722"/>
    </source>
</evidence>
<proteinExistence type="inferred from homology"/>
<dbReference type="GO" id="GO:0046872">
    <property type="term" value="F:metal ion binding"/>
    <property type="evidence" value="ECO:0007669"/>
    <property type="project" value="UniProtKB-KW"/>
</dbReference>
<feature type="compositionally biased region" description="Basic and acidic residues" evidence="16">
    <location>
        <begin position="558"/>
        <end position="569"/>
    </location>
</feature>
<dbReference type="InterPro" id="IPR009000">
    <property type="entry name" value="Transl_B-barrel_sf"/>
</dbReference>
<accession>A0A913Y4K9</accession>
<evidence type="ECO:0000256" key="14">
    <source>
        <dbReference type="ARBA" id="ARBA00053410"/>
    </source>
</evidence>
<keyword evidence="11" id="KW-0648">Protein biosynthesis</keyword>
<dbReference type="GO" id="GO:0003743">
    <property type="term" value="F:translation initiation factor activity"/>
    <property type="evidence" value="ECO:0007669"/>
    <property type="project" value="UniProtKB-KW"/>
</dbReference>
<evidence type="ECO:0000256" key="1">
    <source>
        <dbReference type="ARBA" id="ARBA00001944"/>
    </source>
</evidence>
<evidence type="ECO:0000313" key="19">
    <source>
        <dbReference type="Proteomes" id="UP000887567"/>
    </source>
</evidence>
<dbReference type="Proteomes" id="UP000887567">
    <property type="component" value="Unplaced"/>
</dbReference>
<dbReference type="Pfam" id="PF14578">
    <property type="entry name" value="GTP_EFTU_D4"/>
    <property type="match status" value="1"/>
</dbReference>
<dbReference type="FunFam" id="2.40.30.10:FF:000013">
    <property type="entry name" value="eukaryotic translation initiation factor 5B"/>
    <property type="match status" value="1"/>
</dbReference>
<feature type="compositionally biased region" description="Basic and acidic residues" evidence="16">
    <location>
        <begin position="505"/>
        <end position="522"/>
    </location>
</feature>
<dbReference type="SUPFAM" id="SSF50447">
    <property type="entry name" value="Translation proteins"/>
    <property type="match status" value="1"/>
</dbReference>
<evidence type="ECO:0000256" key="7">
    <source>
        <dbReference type="ARBA" id="ARBA00022540"/>
    </source>
</evidence>
<evidence type="ECO:0000256" key="16">
    <source>
        <dbReference type="SAM" id="MobiDB-lite"/>
    </source>
</evidence>
<feature type="compositionally biased region" description="Acidic residues" evidence="16">
    <location>
        <begin position="493"/>
        <end position="504"/>
    </location>
</feature>
<comment type="function">
    <text evidence="14">Plays a role in translation initiation. Ribosome-dependent GTPase that promotes the joining of the 60S ribosomal subunit to the pre-initiation complex to form the 80S initiation complex with the initiator methionine-tRNA in the P-site base paired to the start codon. Together with eIF1A (EIF1AX), actively orients the initiator methionine-tRNA in a conformation that allows 60S ribosomal subunit joining to form the 80S initiation complex. Is released after formation of the 80S initiation complex. Its GTPase activity is not essential for ribosomal subunits joining, but GTP hydrolysis is needed for eIF1A (EIF1AX) ejection quickly followed by EIF5B release to form elongation-competent ribosomes. In contrast to its procaryotic homolog, does not promote recruitment of Met-rRNA to the small ribosomal subunit.</text>
</comment>
<keyword evidence="10" id="KW-0378">Hydrolase</keyword>
<keyword evidence="9" id="KW-0547">Nucleotide-binding</keyword>
<dbReference type="Pfam" id="PF00009">
    <property type="entry name" value="GTP_EFTU"/>
    <property type="match status" value="1"/>
</dbReference>
<feature type="domain" description="Tr-type G" evidence="17">
    <location>
        <begin position="585"/>
        <end position="804"/>
    </location>
</feature>
<dbReference type="KEGG" id="epa:110252549"/>
<keyword evidence="8" id="KW-0479">Metal-binding</keyword>
<comment type="subcellular location">
    <subcellularLocation>
        <location evidence="2">Cytoplasm</location>
    </subcellularLocation>
</comment>
<feature type="compositionally biased region" description="Basic and acidic residues" evidence="16">
    <location>
        <begin position="100"/>
        <end position="119"/>
    </location>
</feature>
<protein>
    <recommendedName>
        <fullName evidence="5">Eukaryotic translation initiation factor 5B</fullName>
        <ecNumber evidence="4">3.6.5.3</ecNumber>
    </recommendedName>
    <alternativeName>
        <fullName evidence="13">Translation initiation factor IF-2</fullName>
    </alternativeName>
</protein>
<dbReference type="OrthoDB" id="4928at2759"/>
<feature type="compositionally biased region" description="Basic and acidic residues" evidence="16">
    <location>
        <begin position="464"/>
        <end position="489"/>
    </location>
</feature>
<dbReference type="PANTHER" id="PTHR43381">
    <property type="entry name" value="TRANSLATION INITIATION FACTOR IF-2-RELATED"/>
    <property type="match status" value="1"/>
</dbReference>
<sequence>MGKPKKGARKKANDDWEDDVLNEIESMNNGTDGASKDPPTVSKNSRFMALENEEPEEGQTPDDPENQSASGKAEQKKSKKDKKTKNMFDALEVEDDVQDDNAKNDEQTVDSVKNDDAMSKKAKKGKKNKKKFDIDDLDEDDDLEISDKKEVKSKPANTETINDNDVKDDEYNDENGPIVKTAAQKRAEKKERERKKKALEKEKQKQKAKKAAKPDEDKELEINETPSQEIVVDSEKTEEGAKVEPSTAADQEPKTDMQNDKLVEENKIEGKEECEEEEEGGDDKKKKKKKKKKKAGEEEEKKVKKPNKALVKQMQQQLEALRLEEERKKKEEEEKLRALEEAENRRLEKLRLEEERKQKRKQKEKERKERQRKEGKLLTKAQKEQKAKQQAHLEALRQQGIEIPALSNQSQDVIRKPVRYGSKKPKNKQQQQQQQQQDEVEVKDVEMQEDREQDKEQEYEESKEDNSLEPGKELKESNKGKEEEVKDAWDIGTDSEDEKDDEKEEKDITITKETDEVSKPDESSSEETEESSSEEEDEEDEEEEDEEDEEEESESEEDTSKSETVEERIEKRKVQAELNRNPDHLRSPVICVLGHVDTGKTKILDKIRHTHVQDGEAGGITQQIGATMVPPDAIRKQTSMMKEFQDFDMKIPGLLIIDTPGHESFSNLRNRGSSLCDMAILVVDIMHGLEPQTIESINLLKAKKTPFVVALNKVDRLFEWKRGPDSSIMNTIRKQKRHTKQEFEERVKIVIQEFAEQGLNATLYYDNKDTRSYVSLIPTSAHSGDGMGDLISQVVELTQTRLPEKLSFSEYLDGIVLEVKALPGLGTTVDVILVNGTLREGDTLVLSGIEGPIVTQIRALLTPQPLKELRVKNQYVTHKELRAAQGVKIAAKDLEKALAGVPIMVAEKEDEIDYCKNEVSKIMSDALKAIRLSDRGVYVQASTLGSLEALLEFLKTSKIPYAGVNIGPVHKKDVMKCSIMLEHEVQYAVILAFDVKIEREAQDLADSLGIKVFSAEIIYHLFDKFTEYREEQKRKKRDEFKNIAVFPCKLRILPQHIFNSRDPIIVGVSIEAGIVKEGTPICVPSKSFIDVGVVSSIETNHKNITEARKGMEVCLKIENIPGETPKLYGRHFDHEDLLVSKISRESINAVKEYFREDLQKSDWQLMIELKKLFQIL</sequence>
<keyword evidence="7" id="KW-0396">Initiation factor</keyword>
<keyword evidence="12" id="KW-0342">GTP-binding</keyword>
<evidence type="ECO:0000256" key="5">
    <source>
        <dbReference type="ARBA" id="ARBA00013824"/>
    </source>
</evidence>
<dbReference type="FunFam" id="3.40.50.10050:FF:000002">
    <property type="entry name" value="Eukaryotic translation initiation factor 5B"/>
    <property type="match status" value="1"/>
</dbReference>
<dbReference type="EC" id="3.6.5.3" evidence="4"/>
<dbReference type="FunFam" id="3.40.50.300:FF:000112">
    <property type="entry name" value="Eukaryotic translation initiation factor 5B"/>
    <property type="match status" value="1"/>
</dbReference>
<dbReference type="InterPro" id="IPR000795">
    <property type="entry name" value="T_Tr_GTP-bd_dom"/>
</dbReference>
<evidence type="ECO:0000256" key="2">
    <source>
        <dbReference type="ARBA" id="ARBA00004496"/>
    </source>
</evidence>
<dbReference type="PANTHER" id="PTHR43381:SF4">
    <property type="entry name" value="EUKARYOTIC TRANSLATION INITIATION FACTOR 5B"/>
    <property type="match status" value="1"/>
</dbReference>
<feature type="compositionally biased region" description="Acidic residues" evidence="16">
    <location>
        <begin position="523"/>
        <end position="557"/>
    </location>
</feature>
<feature type="compositionally biased region" description="Basic and acidic residues" evidence="16">
    <location>
        <begin position="233"/>
        <end position="242"/>
    </location>
</feature>
<dbReference type="PRINTS" id="PR00315">
    <property type="entry name" value="ELONGATNFCT"/>
</dbReference>
<dbReference type="InterPro" id="IPR015760">
    <property type="entry name" value="TIF_IF2"/>
</dbReference>
<evidence type="ECO:0000256" key="15">
    <source>
        <dbReference type="ARBA" id="ARBA00061781"/>
    </source>
</evidence>
<dbReference type="InterPro" id="IPR027417">
    <property type="entry name" value="P-loop_NTPase"/>
</dbReference>
<dbReference type="CDD" id="cd16266">
    <property type="entry name" value="IF2_aeIF5B_IV"/>
    <property type="match status" value="1"/>
</dbReference>
<feature type="compositionally biased region" description="Basic residues" evidence="16">
    <location>
        <begin position="1"/>
        <end position="10"/>
    </location>
</feature>
<keyword evidence="19" id="KW-1185">Reference proteome</keyword>
<dbReference type="Pfam" id="PF11987">
    <property type="entry name" value="IF-2"/>
    <property type="match status" value="1"/>
</dbReference>
<feature type="region of interest" description="Disordered" evidence="16">
    <location>
        <begin position="1"/>
        <end position="569"/>
    </location>
</feature>
<dbReference type="FunFam" id="2.40.30.10:FF:000026">
    <property type="entry name" value="Eukaryotic translation initiation factor 5B"/>
    <property type="match status" value="1"/>
</dbReference>
<evidence type="ECO:0000313" key="18">
    <source>
        <dbReference type="EnsemblMetazoa" id="XP_020915030.1"/>
    </source>
</evidence>
<dbReference type="NCBIfam" id="NF003078">
    <property type="entry name" value="PRK04004.1"/>
    <property type="match status" value="1"/>
</dbReference>
<comment type="subunit">
    <text evidence="15">Interacts through its C-terminal domain (CTD) with the CTD of eIF1A (EIF1AX) or with the CTD of EIF5 (mutually exclusive) through a common binding site. Interacts with eIF1A (EIF1AX) from the location of the start codon by the 43S complex until the formation of the 80S complex. Interacts with ANXA5 in a calcium and phospholipid-dependent manner.</text>
</comment>
<evidence type="ECO:0000256" key="13">
    <source>
        <dbReference type="ARBA" id="ARBA00032478"/>
    </source>
</evidence>
<evidence type="ECO:0000256" key="9">
    <source>
        <dbReference type="ARBA" id="ARBA00022741"/>
    </source>
</evidence>
<evidence type="ECO:0000256" key="4">
    <source>
        <dbReference type="ARBA" id="ARBA00011986"/>
    </source>
</evidence>
<dbReference type="OMA" id="EFAVMLC"/>
<evidence type="ECO:0000256" key="11">
    <source>
        <dbReference type="ARBA" id="ARBA00022917"/>
    </source>
</evidence>
<dbReference type="Gene3D" id="2.40.30.10">
    <property type="entry name" value="Translation factors"/>
    <property type="match status" value="2"/>
</dbReference>
<evidence type="ECO:0000256" key="8">
    <source>
        <dbReference type="ARBA" id="ARBA00022723"/>
    </source>
</evidence>
<dbReference type="GO" id="GO:0005525">
    <property type="term" value="F:GTP binding"/>
    <property type="evidence" value="ECO:0007669"/>
    <property type="project" value="UniProtKB-KW"/>
</dbReference>
<dbReference type="Gene3D" id="3.40.50.300">
    <property type="entry name" value="P-loop containing nucleotide triphosphate hydrolases"/>
    <property type="match status" value="1"/>
</dbReference>
<feature type="compositionally biased region" description="Basic residues" evidence="16">
    <location>
        <begin position="120"/>
        <end position="130"/>
    </location>
</feature>
<dbReference type="AlphaFoldDB" id="A0A913Y4K9"/>
<evidence type="ECO:0000256" key="6">
    <source>
        <dbReference type="ARBA" id="ARBA00022490"/>
    </source>
</evidence>
<dbReference type="PROSITE" id="PS51722">
    <property type="entry name" value="G_TR_2"/>
    <property type="match status" value="1"/>
</dbReference>
<dbReference type="SUPFAM" id="SSF52540">
    <property type="entry name" value="P-loop containing nucleoside triphosphate hydrolases"/>
    <property type="match status" value="1"/>
</dbReference>
<feature type="compositionally biased region" description="Basic and acidic residues" evidence="16">
    <location>
        <begin position="251"/>
        <end position="271"/>
    </location>
</feature>
<dbReference type="EnsemblMetazoa" id="XM_021059371.2">
    <property type="protein sequence ID" value="XP_020915030.1"/>
    <property type="gene ID" value="LOC110252549"/>
</dbReference>
<dbReference type="GeneID" id="110252549"/>
<evidence type="ECO:0000256" key="10">
    <source>
        <dbReference type="ARBA" id="ARBA00022801"/>
    </source>
</evidence>
<reference evidence="18" key="1">
    <citation type="submission" date="2022-11" db="UniProtKB">
        <authorList>
            <consortium name="EnsemblMetazoa"/>
        </authorList>
    </citation>
    <scope>IDENTIFICATION</scope>
</reference>
<feature type="compositionally biased region" description="Basic residues" evidence="16">
    <location>
        <begin position="416"/>
        <end position="427"/>
    </location>
</feature>
<evidence type="ECO:0000256" key="12">
    <source>
        <dbReference type="ARBA" id="ARBA00023134"/>
    </source>
</evidence>
<dbReference type="SUPFAM" id="SSF52156">
    <property type="entry name" value="Initiation factor IF2/eIF5b, domain 3"/>
    <property type="match status" value="1"/>
</dbReference>
<comment type="similarity">
    <text evidence="3">Belongs to the TRAFAC class translation factor GTPase superfamily. Classic translation factor GTPase family. IF-2 subfamily.</text>
</comment>
<organism evidence="18 19">
    <name type="scientific">Exaiptasia diaphana</name>
    <name type="common">Tropical sea anemone</name>
    <name type="synonym">Aiptasia pulchella</name>
    <dbReference type="NCBI Taxonomy" id="2652724"/>
    <lineage>
        <taxon>Eukaryota</taxon>
        <taxon>Metazoa</taxon>
        <taxon>Cnidaria</taxon>
        <taxon>Anthozoa</taxon>
        <taxon>Hexacorallia</taxon>
        <taxon>Actiniaria</taxon>
        <taxon>Aiptasiidae</taxon>
        <taxon>Exaiptasia</taxon>
    </lineage>
</organism>
<dbReference type="InterPro" id="IPR036925">
    <property type="entry name" value="TIF_IF2_dom3_sf"/>
</dbReference>
<dbReference type="RefSeq" id="XP_020915030.1">
    <property type="nucleotide sequence ID" value="XM_021059371.2"/>
</dbReference>
<feature type="compositionally biased region" description="Acidic residues" evidence="16">
    <location>
        <begin position="135"/>
        <end position="144"/>
    </location>
</feature>
<comment type="cofactor">
    <cofactor evidence="1">
        <name>a monovalent cation</name>
        <dbReference type="ChEBI" id="CHEBI:60242"/>
    </cofactor>
</comment>
<dbReference type="GO" id="GO:0005739">
    <property type="term" value="C:mitochondrion"/>
    <property type="evidence" value="ECO:0007669"/>
    <property type="project" value="TreeGrafter"/>
</dbReference>
<dbReference type="CDD" id="cd03703">
    <property type="entry name" value="aeIF5B_II"/>
    <property type="match status" value="1"/>
</dbReference>
<feature type="compositionally biased region" description="Acidic residues" evidence="16">
    <location>
        <begin position="51"/>
        <end position="65"/>
    </location>
</feature>
<keyword evidence="6" id="KW-0963">Cytoplasm</keyword>
<dbReference type="GO" id="GO:0003924">
    <property type="term" value="F:GTPase activity"/>
    <property type="evidence" value="ECO:0007669"/>
    <property type="project" value="InterPro"/>
</dbReference>
<name>A0A913Y4K9_EXADI</name>
<feature type="compositionally biased region" description="Basic and acidic residues" evidence="16">
    <location>
        <begin position="321"/>
        <end position="387"/>
    </location>
</feature>
<dbReference type="InterPro" id="IPR005225">
    <property type="entry name" value="Small_GTP-bd"/>
</dbReference>
<feature type="compositionally biased region" description="Acidic residues" evidence="16">
    <location>
        <begin position="272"/>
        <end position="281"/>
    </location>
</feature>
<evidence type="ECO:0000256" key="3">
    <source>
        <dbReference type="ARBA" id="ARBA00007733"/>
    </source>
</evidence>
<dbReference type="CDD" id="cd01887">
    <property type="entry name" value="IF2_eIF5B"/>
    <property type="match status" value="1"/>
</dbReference>
<dbReference type="NCBIfam" id="TIGR00231">
    <property type="entry name" value="small_GTP"/>
    <property type="match status" value="1"/>
</dbReference>
<dbReference type="InterPro" id="IPR023115">
    <property type="entry name" value="TIF_IF2_dom3"/>
</dbReference>